<comment type="caution">
    <text evidence="2">The sequence shown here is derived from an EMBL/GenBank/DDBJ whole genome shotgun (WGS) entry which is preliminary data.</text>
</comment>
<dbReference type="EMBL" id="PUHZ01000001">
    <property type="protein sequence ID" value="PQO48104.1"/>
    <property type="molecule type" value="Genomic_DNA"/>
</dbReference>
<gene>
    <name evidence="2" type="ORF">C5Y93_00025</name>
</gene>
<proteinExistence type="predicted"/>
<feature type="compositionally biased region" description="Basic and acidic residues" evidence="1">
    <location>
        <begin position="24"/>
        <end position="37"/>
    </location>
</feature>
<evidence type="ECO:0000256" key="1">
    <source>
        <dbReference type="SAM" id="MobiDB-lite"/>
    </source>
</evidence>
<organism evidence="2 3">
    <name type="scientific">Blastopirellula marina</name>
    <dbReference type="NCBI Taxonomy" id="124"/>
    <lineage>
        <taxon>Bacteria</taxon>
        <taxon>Pseudomonadati</taxon>
        <taxon>Planctomycetota</taxon>
        <taxon>Planctomycetia</taxon>
        <taxon>Pirellulales</taxon>
        <taxon>Pirellulaceae</taxon>
        <taxon>Blastopirellula</taxon>
    </lineage>
</organism>
<protein>
    <submittedName>
        <fullName evidence="2">Uncharacterized protein</fullName>
    </submittedName>
</protein>
<accession>A0A2S8GVN7</accession>
<dbReference type="Proteomes" id="UP000237819">
    <property type="component" value="Unassembled WGS sequence"/>
</dbReference>
<dbReference type="AlphaFoldDB" id="A0A2S8GVN7"/>
<feature type="compositionally biased region" description="Acidic residues" evidence="1">
    <location>
        <begin position="1"/>
        <end position="11"/>
    </location>
</feature>
<sequence length="76" mass="7777">MPEWDAGEDDLGVGSHVTNTGDAHLAKHADPDPHGGDQHGIPASPQGNAEQHGEGRNVEPGVFFQGGWSPAEGDAG</sequence>
<evidence type="ECO:0000313" key="2">
    <source>
        <dbReference type="EMBL" id="PQO48104.1"/>
    </source>
</evidence>
<reference evidence="2 3" key="1">
    <citation type="submission" date="2018-02" db="EMBL/GenBank/DDBJ databases">
        <title>Comparative genomes isolates from brazilian mangrove.</title>
        <authorList>
            <person name="Araujo J.E."/>
            <person name="Taketani R.G."/>
            <person name="Silva M.C.P."/>
            <person name="Loureco M.V."/>
            <person name="Andreote F.D."/>
        </authorList>
    </citation>
    <scope>NUCLEOTIDE SEQUENCE [LARGE SCALE GENOMIC DNA]</scope>
    <source>
        <strain evidence="2 3">Nap-Phe MGV</strain>
    </source>
</reference>
<feature type="region of interest" description="Disordered" evidence="1">
    <location>
        <begin position="1"/>
        <end position="76"/>
    </location>
</feature>
<evidence type="ECO:0000313" key="3">
    <source>
        <dbReference type="Proteomes" id="UP000237819"/>
    </source>
</evidence>
<name>A0A2S8GVN7_9BACT</name>